<name>A0A0D0A0I3_9AGAM</name>
<accession>A0A0D0A0I3</accession>
<gene>
    <name evidence="1" type="ORF">PISMIDRAFT_677191</name>
</gene>
<reference evidence="1 2" key="1">
    <citation type="submission" date="2014-04" db="EMBL/GenBank/DDBJ databases">
        <authorList>
            <consortium name="DOE Joint Genome Institute"/>
            <person name="Kuo A."/>
            <person name="Kohler A."/>
            <person name="Costa M.D."/>
            <person name="Nagy L.G."/>
            <person name="Floudas D."/>
            <person name="Copeland A."/>
            <person name="Barry K.W."/>
            <person name="Cichocki N."/>
            <person name="Veneault-Fourrey C."/>
            <person name="LaButti K."/>
            <person name="Lindquist E.A."/>
            <person name="Lipzen A."/>
            <person name="Lundell T."/>
            <person name="Morin E."/>
            <person name="Murat C."/>
            <person name="Sun H."/>
            <person name="Tunlid A."/>
            <person name="Henrissat B."/>
            <person name="Grigoriev I.V."/>
            <person name="Hibbett D.S."/>
            <person name="Martin F."/>
            <person name="Nordberg H.P."/>
            <person name="Cantor M.N."/>
            <person name="Hua S.X."/>
        </authorList>
    </citation>
    <scope>NUCLEOTIDE SEQUENCE [LARGE SCALE GENOMIC DNA]</scope>
    <source>
        <strain evidence="1 2">441</strain>
    </source>
</reference>
<dbReference type="Proteomes" id="UP000054018">
    <property type="component" value="Unassembled WGS sequence"/>
</dbReference>
<dbReference type="AlphaFoldDB" id="A0A0D0A0I3"/>
<evidence type="ECO:0000313" key="1">
    <source>
        <dbReference type="EMBL" id="KIK25553.1"/>
    </source>
</evidence>
<dbReference type="HOGENOM" id="CLU_1424692_0_0_1"/>
<organism evidence="1 2">
    <name type="scientific">Pisolithus microcarpus 441</name>
    <dbReference type="NCBI Taxonomy" id="765257"/>
    <lineage>
        <taxon>Eukaryota</taxon>
        <taxon>Fungi</taxon>
        <taxon>Dikarya</taxon>
        <taxon>Basidiomycota</taxon>
        <taxon>Agaricomycotina</taxon>
        <taxon>Agaricomycetes</taxon>
        <taxon>Agaricomycetidae</taxon>
        <taxon>Boletales</taxon>
        <taxon>Sclerodermatineae</taxon>
        <taxon>Pisolithaceae</taxon>
        <taxon>Pisolithus</taxon>
    </lineage>
</organism>
<protein>
    <submittedName>
        <fullName evidence="1">Unplaced genomic scaffold scaffold_23, whole genome shotgun sequence</fullName>
    </submittedName>
</protein>
<evidence type="ECO:0000313" key="2">
    <source>
        <dbReference type="Proteomes" id="UP000054018"/>
    </source>
</evidence>
<sequence>MWVTCAEEGSVIGGICVCVSVECTWGVPMMQSVLSLLYVFVLSMNEPGACFPAFHVPRLLKKESPSYSRITGSSFERLVPRTHVSFRSRGGPLVFALHIRLAQLVMGHPCFYPGTLYDTRVFIANPIVRHTFLVYTWSMAMGKFRIYDCVESRMRDVYTIIDTGGGGELEEVDDIVTTTRSRLWCRTCILA</sequence>
<reference evidence="2" key="2">
    <citation type="submission" date="2015-01" db="EMBL/GenBank/DDBJ databases">
        <title>Evolutionary Origins and Diversification of the Mycorrhizal Mutualists.</title>
        <authorList>
            <consortium name="DOE Joint Genome Institute"/>
            <consortium name="Mycorrhizal Genomics Consortium"/>
            <person name="Kohler A."/>
            <person name="Kuo A."/>
            <person name="Nagy L.G."/>
            <person name="Floudas D."/>
            <person name="Copeland A."/>
            <person name="Barry K.W."/>
            <person name="Cichocki N."/>
            <person name="Veneault-Fourrey C."/>
            <person name="LaButti K."/>
            <person name="Lindquist E.A."/>
            <person name="Lipzen A."/>
            <person name="Lundell T."/>
            <person name="Morin E."/>
            <person name="Murat C."/>
            <person name="Riley R."/>
            <person name="Ohm R."/>
            <person name="Sun H."/>
            <person name="Tunlid A."/>
            <person name="Henrissat B."/>
            <person name="Grigoriev I.V."/>
            <person name="Hibbett D.S."/>
            <person name="Martin F."/>
        </authorList>
    </citation>
    <scope>NUCLEOTIDE SEQUENCE [LARGE SCALE GENOMIC DNA]</scope>
    <source>
        <strain evidence="2">441</strain>
    </source>
</reference>
<dbReference type="EMBL" id="KN833707">
    <property type="protein sequence ID" value="KIK25553.1"/>
    <property type="molecule type" value="Genomic_DNA"/>
</dbReference>
<proteinExistence type="predicted"/>
<keyword evidence="2" id="KW-1185">Reference proteome</keyword>
<feature type="non-terminal residue" evidence="1">
    <location>
        <position position="191"/>
    </location>
</feature>